<evidence type="ECO:0000256" key="2">
    <source>
        <dbReference type="ARBA" id="ARBA00004401"/>
    </source>
</evidence>
<evidence type="ECO:0000313" key="10">
    <source>
        <dbReference type="EMBL" id="SDY71336.1"/>
    </source>
</evidence>
<dbReference type="PANTHER" id="PTHR43390">
    <property type="entry name" value="SIGNAL PEPTIDASE I"/>
    <property type="match status" value="1"/>
</dbReference>
<evidence type="ECO:0000256" key="3">
    <source>
        <dbReference type="ARBA" id="ARBA00009370"/>
    </source>
</evidence>
<dbReference type="Pfam" id="PF10502">
    <property type="entry name" value="Peptidase_S26"/>
    <property type="match status" value="1"/>
</dbReference>
<evidence type="ECO:0000256" key="5">
    <source>
        <dbReference type="ARBA" id="ARBA00022801"/>
    </source>
</evidence>
<dbReference type="SUPFAM" id="SSF51306">
    <property type="entry name" value="LexA/Signal peptidase"/>
    <property type="match status" value="1"/>
</dbReference>
<dbReference type="PANTHER" id="PTHR43390:SF1">
    <property type="entry name" value="CHLOROPLAST PROCESSING PEPTIDASE"/>
    <property type="match status" value="1"/>
</dbReference>
<feature type="compositionally biased region" description="Basic and acidic residues" evidence="8">
    <location>
        <begin position="15"/>
        <end position="29"/>
    </location>
</feature>
<evidence type="ECO:0000256" key="4">
    <source>
        <dbReference type="ARBA" id="ARBA00013208"/>
    </source>
</evidence>
<feature type="active site" evidence="6">
    <location>
        <position position="87"/>
    </location>
</feature>
<accession>A0A1H3M450</accession>
<gene>
    <name evidence="10" type="ORF">SAMN05660209_03541</name>
</gene>
<dbReference type="NCBIfam" id="TIGR02227">
    <property type="entry name" value="sigpep_I_bact"/>
    <property type="match status" value="1"/>
</dbReference>
<keyword evidence="7" id="KW-0472">Membrane</keyword>
<feature type="transmembrane region" description="Helical" evidence="7">
    <location>
        <begin position="57"/>
        <end position="78"/>
    </location>
</feature>
<keyword evidence="11" id="KW-1185">Reference proteome</keyword>
<keyword evidence="7" id="KW-0812">Transmembrane</keyword>
<evidence type="ECO:0000256" key="7">
    <source>
        <dbReference type="RuleBase" id="RU362042"/>
    </source>
</evidence>
<feature type="compositionally biased region" description="Low complexity" evidence="8">
    <location>
        <begin position="30"/>
        <end position="40"/>
    </location>
</feature>
<reference evidence="11" key="1">
    <citation type="submission" date="2016-10" db="EMBL/GenBank/DDBJ databases">
        <authorList>
            <person name="Varghese N."/>
            <person name="Submissions S."/>
        </authorList>
    </citation>
    <scope>NUCLEOTIDE SEQUENCE [LARGE SCALE GENOMIC DNA]</scope>
    <source>
        <strain evidence="11">DSM 45422</strain>
    </source>
</reference>
<evidence type="ECO:0000256" key="1">
    <source>
        <dbReference type="ARBA" id="ARBA00000677"/>
    </source>
</evidence>
<dbReference type="AlphaFoldDB" id="A0A1H3M450"/>
<keyword evidence="5 7" id="KW-0378">Hydrolase</keyword>
<feature type="region of interest" description="Disordered" evidence="8">
    <location>
        <begin position="1"/>
        <end position="48"/>
    </location>
</feature>
<dbReference type="GO" id="GO:0004252">
    <property type="term" value="F:serine-type endopeptidase activity"/>
    <property type="evidence" value="ECO:0007669"/>
    <property type="project" value="InterPro"/>
</dbReference>
<organism evidence="10 11">
    <name type="scientific">Geodermatophilus africanus</name>
    <dbReference type="NCBI Taxonomy" id="1137993"/>
    <lineage>
        <taxon>Bacteria</taxon>
        <taxon>Bacillati</taxon>
        <taxon>Actinomycetota</taxon>
        <taxon>Actinomycetes</taxon>
        <taxon>Geodermatophilales</taxon>
        <taxon>Geodermatophilaceae</taxon>
        <taxon>Geodermatophilus</taxon>
    </lineage>
</organism>
<dbReference type="GO" id="GO:0006465">
    <property type="term" value="P:signal peptide processing"/>
    <property type="evidence" value="ECO:0007669"/>
    <property type="project" value="InterPro"/>
</dbReference>
<dbReference type="PRINTS" id="PR00727">
    <property type="entry name" value="LEADERPTASE"/>
</dbReference>
<evidence type="ECO:0000256" key="6">
    <source>
        <dbReference type="PIRSR" id="PIRSR600223-1"/>
    </source>
</evidence>
<dbReference type="GO" id="GO:0009003">
    <property type="term" value="F:signal peptidase activity"/>
    <property type="evidence" value="ECO:0007669"/>
    <property type="project" value="UniProtKB-EC"/>
</dbReference>
<evidence type="ECO:0000313" key="11">
    <source>
        <dbReference type="Proteomes" id="UP000198921"/>
    </source>
</evidence>
<evidence type="ECO:0000256" key="8">
    <source>
        <dbReference type="SAM" id="MobiDB-lite"/>
    </source>
</evidence>
<feature type="domain" description="Peptidase S26" evidence="9">
    <location>
        <begin position="59"/>
        <end position="208"/>
    </location>
</feature>
<protein>
    <recommendedName>
        <fullName evidence="4 7">Signal peptidase I</fullName>
        <ecNumber evidence="4 7">3.4.21.89</ecNumber>
    </recommendedName>
</protein>
<comment type="catalytic activity">
    <reaction evidence="1 7">
        <text>Cleavage of hydrophobic, N-terminal signal or leader sequences from secreted and periplasmic proteins.</text>
        <dbReference type="EC" id="3.4.21.89"/>
    </reaction>
</comment>
<sequence length="221" mass="22516">MRTAPRTAAAVPGDPRTRDRGGSPRHETPRAGAAPVPTAGAGSGSGGRHWRRLRDAALWLAAGTSLLLVAATSGLLPVQPMRVHSDSMTPTVAPGDLLLVRHGQGPVERGDVVAVTDPLGEGMLVKRAVALGGDEVAIEDGVLVVDGTAVCEPAIDPARLDGVWFGPVTVPDGQLFLLSDSRDGSVDSRAFGPVPVSSLVGTVTGRLWPAPGPLPSPSTGC</sequence>
<keyword evidence="7" id="KW-1133">Transmembrane helix</keyword>
<evidence type="ECO:0000259" key="9">
    <source>
        <dbReference type="Pfam" id="PF10502"/>
    </source>
</evidence>
<dbReference type="GO" id="GO:0005886">
    <property type="term" value="C:plasma membrane"/>
    <property type="evidence" value="ECO:0007669"/>
    <property type="project" value="UniProtKB-SubCell"/>
</dbReference>
<dbReference type="InterPro" id="IPR019757">
    <property type="entry name" value="Pept_S26A_signal_pept_1_Lys-AS"/>
</dbReference>
<dbReference type="PROSITE" id="PS00760">
    <property type="entry name" value="SPASE_I_2"/>
    <property type="match status" value="1"/>
</dbReference>
<dbReference type="CDD" id="cd06530">
    <property type="entry name" value="S26_SPase_I"/>
    <property type="match status" value="1"/>
</dbReference>
<dbReference type="InterPro" id="IPR036286">
    <property type="entry name" value="LexA/Signal_pep-like_sf"/>
</dbReference>
<dbReference type="EC" id="3.4.21.89" evidence="4 7"/>
<dbReference type="Proteomes" id="UP000198921">
    <property type="component" value="Unassembled WGS sequence"/>
</dbReference>
<feature type="active site" evidence="6">
    <location>
        <position position="126"/>
    </location>
</feature>
<dbReference type="InterPro" id="IPR019533">
    <property type="entry name" value="Peptidase_S26"/>
</dbReference>
<proteinExistence type="inferred from homology"/>
<comment type="subcellular location">
    <subcellularLocation>
        <location evidence="2">Cell membrane</location>
        <topology evidence="2">Single-pass type II membrane protein</topology>
    </subcellularLocation>
    <subcellularLocation>
        <location evidence="7">Membrane</location>
        <topology evidence="7">Single-pass type II membrane protein</topology>
    </subcellularLocation>
</comment>
<dbReference type="EMBL" id="FNOT01000010">
    <property type="protein sequence ID" value="SDY71336.1"/>
    <property type="molecule type" value="Genomic_DNA"/>
</dbReference>
<keyword evidence="7" id="KW-0645">Protease</keyword>
<dbReference type="InterPro" id="IPR000223">
    <property type="entry name" value="Pept_S26A_signal_pept_1"/>
</dbReference>
<name>A0A1H3M450_9ACTN</name>
<comment type="similarity">
    <text evidence="3 7">Belongs to the peptidase S26 family.</text>
</comment>
<dbReference type="Gene3D" id="2.10.109.10">
    <property type="entry name" value="Umud Fragment, subunit A"/>
    <property type="match status" value="1"/>
</dbReference>
<dbReference type="STRING" id="1137993.SAMN05660209_03541"/>